<organism evidence="1 2">
    <name type="scientific">Nonomuraea phyllanthi</name>
    <dbReference type="NCBI Taxonomy" id="2219224"/>
    <lineage>
        <taxon>Bacteria</taxon>
        <taxon>Bacillati</taxon>
        <taxon>Actinomycetota</taxon>
        <taxon>Actinomycetes</taxon>
        <taxon>Streptosporangiales</taxon>
        <taxon>Streptosporangiaceae</taxon>
        <taxon>Nonomuraea</taxon>
    </lineage>
</organism>
<comment type="caution">
    <text evidence="1">The sequence shown here is derived from an EMBL/GenBank/DDBJ whole genome shotgun (WGS) entry which is preliminary data.</text>
</comment>
<gene>
    <name evidence="1" type="ORF">FH608_015175</name>
</gene>
<evidence type="ECO:0000313" key="1">
    <source>
        <dbReference type="EMBL" id="KAB8194546.1"/>
    </source>
</evidence>
<dbReference type="Proteomes" id="UP000312512">
    <property type="component" value="Unassembled WGS sequence"/>
</dbReference>
<dbReference type="EMBL" id="VDLX02000005">
    <property type="protein sequence ID" value="KAB8194546.1"/>
    <property type="molecule type" value="Genomic_DNA"/>
</dbReference>
<evidence type="ECO:0000313" key="2">
    <source>
        <dbReference type="Proteomes" id="UP000312512"/>
    </source>
</evidence>
<accession>A0A5C4WKP9</accession>
<keyword evidence="2" id="KW-1185">Reference proteome</keyword>
<name>A0A5C4WKP9_9ACTN</name>
<dbReference type="AlphaFoldDB" id="A0A5C4WKP9"/>
<dbReference type="RefSeq" id="WP_139631140.1">
    <property type="nucleotide sequence ID" value="NZ_VDLX02000005.1"/>
</dbReference>
<reference evidence="1 2" key="1">
    <citation type="submission" date="2019-10" db="EMBL/GenBank/DDBJ databases">
        <title>Nonomuraea sp. nov., isolated from Phyllanthus amarus.</title>
        <authorList>
            <person name="Klykleung N."/>
            <person name="Tanasupawat S."/>
        </authorList>
    </citation>
    <scope>NUCLEOTIDE SEQUENCE [LARGE SCALE GENOMIC DNA]</scope>
    <source>
        <strain evidence="1 2">PA1-10</strain>
    </source>
</reference>
<proteinExistence type="predicted"/>
<protein>
    <submittedName>
        <fullName evidence="1">Uncharacterized protein</fullName>
    </submittedName>
</protein>
<sequence length="82" mass="9039">MNVTRIRRHPADRTRQMPMTGGRSRPWAAEADDGRWISALGGRCRSRAVDIGAGRQTITDEGCLLWAGRQQPRGALPALDGR</sequence>